<protein>
    <submittedName>
        <fullName evidence="3">Uncharacterized protein</fullName>
    </submittedName>
</protein>
<dbReference type="OrthoDB" id="3928438at2759"/>
<name>G9NXD4_HYPAI</name>
<feature type="chain" id="PRO_5003524893" evidence="2">
    <location>
        <begin position="19"/>
        <end position="172"/>
    </location>
</feature>
<evidence type="ECO:0000256" key="1">
    <source>
        <dbReference type="SAM" id="MobiDB-lite"/>
    </source>
</evidence>
<dbReference type="HOGENOM" id="CLU_110795_0_0_1"/>
<dbReference type="EMBL" id="ABDG02000024">
    <property type="protein sequence ID" value="EHK45532.1"/>
    <property type="molecule type" value="Genomic_DNA"/>
</dbReference>
<organism evidence="3 4">
    <name type="scientific">Hypocrea atroviridis (strain ATCC 20476 / IMI 206040)</name>
    <name type="common">Trichoderma atroviride</name>
    <dbReference type="NCBI Taxonomy" id="452589"/>
    <lineage>
        <taxon>Eukaryota</taxon>
        <taxon>Fungi</taxon>
        <taxon>Dikarya</taxon>
        <taxon>Ascomycota</taxon>
        <taxon>Pezizomycotina</taxon>
        <taxon>Sordariomycetes</taxon>
        <taxon>Hypocreomycetidae</taxon>
        <taxon>Hypocreales</taxon>
        <taxon>Hypocreaceae</taxon>
        <taxon>Trichoderma</taxon>
    </lineage>
</organism>
<dbReference type="Proteomes" id="UP000005426">
    <property type="component" value="Unassembled WGS sequence"/>
</dbReference>
<dbReference type="eggNOG" id="ENOG502SR61">
    <property type="taxonomic scope" value="Eukaryota"/>
</dbReference>
<evidence type="ECO:0000256" key="2">
    <source>
        <dbReference type="SAM" id="SignalP"/>
    </source>
</evidence>
<accession>G9NXD4</accession>
<feature type="region of interest" description="Disordered" evidence="1">
    <location>
        <begin position="95"/>
        <end position="130"/>
    </location>
</feature>
<dbReference type="GeneID" id="25775240"/>
<dbReference type="OMA" id="FCGTIAN"/>
<keyword evidence="4" id="KW-1185">Reference proteome</keyword>
<keyword evidence="2" id="KW-0732">Signal</keyword>
<comment type="caution">
    <text evidence="3">The sequence shown here is derived from an EMBL/GenBank/DDBJ whole genome shotgun (WGS) entry which is preliminary data.</text>
</comment>
<evidence type="ECO:0000313" key="4">
    <source>
        <dbReference type="Proteomes" id="UP000005426"/>
    </source>
</evidence>
<feature type="signal peptide" evidence="2">
    <location>
        <begin position="1"/>
        <end position="18"/>
    </location>
</feature>
<proteinExistence type="predicted"/>
<evidence type="ECO:0000313" key="3">
    <source>
        <dbReference type="EMBL" id="EHK45532.1"/>
    </source>
</evidence>
<sequence>MLFTLFQALTLLVISAMALSPRDAIHTNDIDRYDTFIKDLELMDDHFLDMYLNNGTVTIDVYQHPSNDLTRTELFAPSSNAQQYFDQEKAAADEILGSGSDSQGDKSLAERGPCGAGPGPHPDARSEDSVGLEKRRSNCFQFCGTIANCRGNNGCPHCYAVRQGCLWQKWCR</sequence>
<dbReference type="AlphaFoldDB" id="G9NXD4"/>
<dbReference type="KEGG" id="tatv:25775240"/>
<reference evidence="3 4" key="1">
    <citation type="journal article" date="2011" name="Genome Biol.">
        <title>Comparative genome sequence analysis underscores mycoparasitism as the ancestral life style of Trichoderma.</title>
        <authorList>
            <person name="Kubicek C.P."/>
            <person name="Herrera-Estrella A."/>
            <person name="Seidl-Seiboth V."/>
            <person name="Martinez D.A."/>
            <person name="Druzhinina I.S."/>
            <person name="Thon M."/>
            <person name="Zeilinger S."/>
            <person name="Casas-Flores S."/>
            <person name="Horwitz B.A."/>
            <person name="Mukherjee P.K."/>
            <person name="Mukherjee M."/>
            <person name="Kredics L."/>
            <person name="Alcaraz L.D."/>
            <person name="Aerts A."/>
            <person name="Antal Z."/>
            <person name="Atanasova L."/>
            <person name="Cervantes-Badillo M.G."/>
            <person name="Challacombe J."/>
            <person name="Chertkov O."/>
            <person name="McCluskey K."/>
            <person name="Coulpier F."/>
            <person name="Deshpande N."/>
            <person name="von Doehren H."/>
            <person name="Ebbole D.J."/>
            <person name="Esquivel-Naranjo E.U."/>
            <person name="Fekete E."/>
            <person name="Flipphi M."/>
            <person name="Glaser F."/>
            <person name="Gomez-Rodriguez E.Y."/>
            <person name="Gruber S."/>
            <person name="Han C."/>
            <person name="Henrissat B."/>
            <person name="Hermosa R."/>
            <person name="Hernandez-Onate M."/>
            <person name="Karaffa L."/>
            <person name="Kosti I."/>
            <person name="Le Crom S."/>
            <person name="Lindquist E."/>
            <person name="Lucas S."/>
            <person name="Luebeck M."/>
            <person name="Luebeck P.S."/>
            <person name="Margeot A."/>
            <person name="Metz B."/>
            <person name="Misra M."/>
            <person name="Nevalainen H."/>
            <person name="Omann M."/>
            <person name="Packer N."/>
            <person name="Perrone G."/>
            <person name="Uresti-Rivera E.E."/>
            <person name="Salamov A."/>
            <person name="Schmoll M."/>
            <person name="Seiboth B."/>
            <person name="Shapiro H."/>
            <person name="Sukno S."/>
            <person name="Tamayo-Ramos J.A."/>
            <person name="Tisch D."/>
            <person name="Wiest A."/>
            <person name="Wilkinson H.H."/>
            <person name="Zhang M."/>
            <person name="Coutinho P.M."/>
            <person name="Kenerley C.M."/>
            <person name="Monte E."/>
            <person name="Baker S.E."/>
            <person name="Grigoriev I.V."/>
        </authorList>
    </citation>
    <scope>NUCLEOTIDE SEQUENCE [LARGE SCALE GENOMIC DNA]</scope>
    <source>
        <strain evidence="4">ATCC 20476 / IMI 206040</strain>
    </source>
</reference>
<gene>
    <name evidence="3" type="ORF">TRIATDRAFT_131913</name>
</gene>